<evidence type="ECO:0000313" key="3">
    <source>
        <dbReference type="Proteomes" id="UP001605036"/>
    </source>
</evidence>
<name>A0ABD1YPU5_9MARC</name>
<dbReference type="EMBL" id="JBHFFA010000004">
    <property type="protein sequence ID" value="KAL2632459.1"/>
    <property type="molecule type" value="Genomic_DNA"/>
</dbReference>
<feature type="compositionally biased region" description="Basic and acidic residues" evidence="1">
    <location>
        <begin position="48"/>
        <end position="62"/>
    </location>
</feature>
<dbReference type="Proteomes" id="UP001605036">
    <property type="component" value="Unassembled WGS sequence"/>
</dbReference>
<keyword evidence="3" id="KW-1185">Reference proteome</keyword>
<comment type="caution">
    <text evidence="2">The sequence shown here is derived from an EMBL/GenBank/DDBJ whole genome shotgun (WGS) entry which is preliminary data.</text>
</comment>
<reference evidence="2 3" key="1">
    <citation type="submission" date="2024-09" db="EMBL/GenBank/DDBJ databases">
        <title>Chromosome-scale assembly of Riccia fluitans.</title>
        <authorList>
            <person name="Paukszto L."/>
            <person name="Sawicki J."/>
            <person name="Karawczyk K."/>
            <person name="Piernik-Szablinska J."/>
            <person name="Szczecinska M."/>
            <person name="Mazdziarz M."/>
        </authorList>
    </citation>
    <scope>NUCLEOTIDE SEQUENCE [LARGE SCALE GENOMIC DNA]</scope>
    <source>
        <strain evidence="2">Rf_01</strain>
        <tissue evidence="2">Aerial parts of the thallus</tissue>
    </source>
</reference>
<gene>
    <name evidence="2" type="ORF">R1flu_017145</name>
</gene>
<evidence type="ECO:0000313" key="2">
    <source>
        <dbReference type="EMBL" id="KAL2632459.1"/>
    </source>
</evidence>
<protein>
    <submittedName>
        <fullName evidence="2">Uncharacterized protein</fullName>
    </submittedName>
</protein>
<accession>A0ABD1YPU5</accession>
<proteinExistence type="predicted"/>
<dbReference type="AlphaFoldDB" id="A0ABD1YPU5"/>
<sequence>MTITFWCWSHLQEQAQLPSCSKSTRQSFDSSVGEGLLEQIRRSRHLRLGTDHDSKGCRREGEMQSTGK</sequence>
<evidence type="ECO:0000256" key="1">
    <source>
        <dbReference type="SAM" id="MobiDB-lite"/>
    </source>
</evidence>
<feature type="region of interest" description="Disordered" evidence="1">
    <location>
        <begin position="43"/>
        <end position="68"/>
    </location>
</feature>
<organism evidence="2 3">
    <name type="scientific">Riccia fluitans</name>
    <dbReference type="NCBI Taxonomy" id="41844"/>
    <lineage>
        <taxon>Eukaryota</taxon>
        <taxon>Viridiplantae</taxon>
        <taxon>Streptophyta</taxon>
        <taxon>Embryophyta</taxon>
        <taxon>Marchantiophyta</taxon>
        <taxon>Marchantiopsida</taxon>
        <taxon>Marchantiidae</taxon>
        <taxon>Marchantiales</taxon>
        <taxon>Ricciaceae</taxon>
        <taxon>Riccia</taxon>
    </lineage>
</organism>